<dbReference type="InterPro" id="IPR046806">
    <property type="entry name" value="MrpA_C/MbhE"/>
</dbReference>
<dbReference type="PANTHER" id="PTHR43373">
    <property type="entry name" value="NA(+)/H(+) ANTIPORTER SUBUNIT"/>
    <property type="match status" value="1"/>
</dbReference>
<evidence type="ECO:0000256" key="5">
    <source>
        <dbReference type="ARBA" id="ARBA00022692"/>
    </source>
</evidence>
<evidence type="ECO:0000256" key="7">
    <source>
        <dbReference type="ARBA" id="ARBA00023065"/>
    </source>
</evidence>
<proteinExistence type="predicted"/>
<feature type="transmembrane region" description="Helical" evidence="10">
    <location>
        <begin position="269"/>
        <end position="291"/>
    </location>
</feature>
<feature type="transmembrane region" description="Helical" evidence="10">
    <location>
        <begin position="502"/>
        <end position="523"/>
    </location>
</feature>
<evidence type="ECO:0000313" key="16">
    <source>
        <dbReference type="EMBL" id="GAA5092795.1"/>
    </source>
</evidence>
<feature type="transmembrane region" description="Helical" evidence="10">
    <location>
        <begin position="367"/>
        <end position="389"/>
    </location>
</feature>
<dbReference type="Pfam" id="PF20501">
    <property type="entry name" value="MbhE"/>
    <property type="match status" value="1"/>
</dbReference>
<protein>
    <submittedName>
        <fullName evidence="16">Monovalent cation/H+ antiporter subunit A</fullName>
    </submittedName>
</protein>
<feature type="transmembrane region" description="Helical" evidence="10">
    <location>
        <begin position="242"/>
        <end position="263"/>
    </location>
</feature>
<keyword evidence="4" id="KW-1003">Cell membrane</keyword>
<feature type="transmembrane region" description="Helical" evidence="10">
    <location>
        <begin position="883"/>
        <end position="902"/>
    </location>
</feature>
<sequence length="972" mass="105216">MYLLIILALPFVGSLISSLLPASQRKLHALLAGGVASVCAAITLAYAPAIFQGQIIQFSSAWIPAHGIDFTLRMDGFAWLFSLIVSVMGALIALYAHYYLSPQDPARRFFAFLQAFMGSMLGVVISGNLIQLVVFWELTSLSSFMLIAYWYHRRDARRGARMSLVITGGGGLCLLAGVLMLGQVAGSYDLSTVLATRDVVQAHPWYPILLALIALGALTKSAQFPFHVWLPRAMAAPTPVSAYLHSATMVKMGVFLLARFWPIMAGTAAWTWVIGGAGLISLTLGAYVATFQRDMKGVLAYSTISHLGLITLLLGLSTPMALVAAIFHIINHATFKASLFMAAGIVDHESGTRNLNRLSGLRHYMPITATLAAVAAASMAGVPLLNGFISKEMFFTETMFAGTGNWFSQALPIVAVIASTFSVAYSLRFISQVFFGPPAKNLPRTPHEPPRLMLIPSALLVFICLIVGIFPAYTVGPLLHTAVYSILGVQTPNYSLHVWHGFNLPLLMSVIATLGGIGLIWLLNRYRKGRSDRAPFIYQINGRRIFEWLMGWIEAGADAVIHYTYSDRLQRQVLLIILATVGVSIWALRSGNWFNVQQLTTPDPLFALMWVAGAACAIGAAYYAKFHRPAALLLSGGAGLVTSLSYAWLSAPDLALTQLAVEVVTVVLILLGLRWLPKRVPLPDGLGISKARARFRRSRDAVVAVLGGSGIAALVFALLSRPHPEGVAPFLVEKALPLGGGANVVNVILVDFRGFDTFGEITVLGVVALSVYALLRRFRPPVETVAAPLARRQNQSDALQTTFEEPDPNAILPEGIMKLPAVLVRLLLPIAALISVYFLLRGHNLPGGGFVGGLIMATAIILQYMVGGVVWVESRPLIQPQTWIALGMLTAGSAAMLVWLYAKPFLSAQSWNLTLPLIGTIHTSSALLFDIGVYMLVVGSTVLMLVAIAHQSLRFYRKLPSIQKALQQKQES</sequence>
<evidence type="ECO:0000256" key="3">
    <source>
        <dbReference type="ARBA" id="ARBA00022449"/>
    </source>
</evidence>
<organism evidence="16 17">
    <name type="scientific">Paenalcaligenes hermetiae</name>
    <dbReference type="NCBI Taxonomy" id="1157987"/>
    <lineage>
        <taxon>Bacteria</taxon>
        <taxon>Pseudomonadati</taxon>
        <taxon>Pseudomonadota</taxon>
        <taxon>Betaproteobacteria</taxon>
        <taxon>Burkholderiales</taxon>
        <taxon>Alcaligenaceae</taxon>
        <taxon>Paenalcaligenes</taxon>
    </lineage>
</organism>
<dbReference type="Pfam" id="PF04039">
    <property type="entry name" value="MnhB"/>
    <property type="match status" value="1"/>
</dbReference>
<evidence type="ECO:0000256" key="4">
    <source>
        <dbReference type="ARBA" id="ARBA00022475"/>
    </source>
</evidence>
<feature type="transmembrane region" description="Helical" evidence="10">
    <location>
        <begin position="322"/>
        <end position="346"/>
    </location>
</feature>
<feature type="transmembrane region" description="Helical" evidence="10">
    <location>
        <begin position="298"/>
        <end position="316"/>
    </location>
</feature>
<dbReference type="EMBL" id="BAABKD010000011">
    <property type="protein sequence ID" value="GAA5092795.1"/>
    <property type="molecule type" value="Genomic_DNA"/>
</dbReference>
<name>A0ABP9MC83_9BURK</name>
<feature type="transmembrane region" description="Helical" evidence="10">
    <location>
        <begin position="573"/>
        <end position="593"/>
    </location>
</feature>
<feature type="transmembrane region" description="Helical" evidence="10">
    <location>
        <begin position="164"/>
        <end position="185"/>
    </location>
</feature>
<keyword evidence="6 10" id="KW-1133">Transmembrane helix</keyword>
<dbReference type="PANTHER" id="PTHR43373:SF1">
    <property type="entry name" value="NA(+)_H(+) ANTIPORTER SUBUNIT A"/>
    <property type="match status" value="1"/>
</dbReference>
<feature type="transmembrane region" description="Helical" evidence="10">
    <location>
        <begin position="452"/>
        <end position="473"/>
    </location>
</feature>
<feature type="transmembrane region" description="Helical" evidence="10">
    <location>
        <begin position="409"/>
        <end position="431"/>
    </location>
</feature>
<feature type="domain" description="NADH:quinone oxidoreductase/Mrp antiporter transmembrane" evidence="11">
    <location>
        <begin position="126"/>
        <end position="402"/>
    </location>
</feature>
<comment type="subcellular location">
    <subcellularLocation>
        <location evidence="1">Cell membrane</location>
        <topology evidence="1">Multi-pass membrane protein</topology>
    </subcellularLocation>
    <subcellularLocation>
        <location evidence="9">Membrane</location>
        <topology evidence="9">Multi-pass membrane protein</topology>
    </subcellularLocation>
</comment>
<gene>
    <name evidence="16" type="ORF">GCM10023337_20650</name>
</gene>
<keyword evidence="8 10" id="KW-0472">Membrane</keyword>
<evidence type="ECO:0000259" key="12">
    <source>
        <dbReference type="Pfam" id="PF00662"/>
    </source>
</evidence>
<feature type="domain" description="MrpA C-terminal/MbhD" evidence="14">
    <location>
        <begin position="614"/>
        <end position="678"/>
    </location>
</feature>
<feature type="transmembrane region" description="Helical" evidence="10">
    <location>
        <begin position="631"/>
        <end position="649"/>
    </location>
</feature>
<evidence type="ECO:0000256" key="9">
    <source>
        <dbReference type="RuleBase" id="RU000320"/>
    </source>
</evidence>
<feature type="transmembrane region" description="Helical" evidence="10">
    <location>
        <begin position="109"/>
        <end position="127"/>
    </location>
</feature>
<evidence type="ECO:0000256" key="6">
    <source>
        <dbReference type="ARBA" id="ARBA00022989"/>
    </source>
</evidence>
<reference evidence="17" key="1">
    <citation type="journal article" date="2019" name="Int. J. Syst. Evol. Microbiol.">
        <title>The Global Catalogue of Microorganisms (GCM) 10K type strain sequencing project: providing services to taxonomists for standard genome sequencing and annotation.</title>
        <authorList>
            <consortium name="The Broad Institute Genomics Platform"/>
            <consortium name="The Broad Institute Genome Sequencing Center for Infectious Disease"/>
            <person name="Wu L."/>
            <person name="Ma J."/>
        </authorList>
    </citation>
    <scope>NUCLEOTIDE SEQUENCE [LARGE SCALE GENOMIC DNA]</scope>
    <source>
        <strain evidence="17">JCM 18423</strain>
    </source>
</reference>
<feature type="domain" description="NADH-Ubiquinone oxidoreductase (complex I) chain 5 N-terminal" evidence="12">
    <location>
        <begin position="62"/>
        <end position="110"/>
    </location>
</feature>
<evidence type="ECO:0000256" key="8">
    <source>
        <dbReference type="ARBA" id="ARBA00023136"/>
    </source>
</evidence>
<feature type="transmembrane region" description="Helical" evidence="10">
    <location>
        <begin position="205"/>
        <end position="230"/>
    </location>
</feature>
<evidence type="ECO:0000259" key="11">
    <source>
        <dbReference type="Pfam" id="PF00361"/>
    </source>
</evidence>
<evidence type="ECO:0000259" key="14">
    <source>
        <dbReference type="Pfam" id="PF13244"/>
    </source>
</evidence>
<evidence type="ECO:0000259" key="13">
    <source>
        <dbReference type="Pfam" id="PF04039"/>
    </source>
</evidence>
<keyword evidence="17" id="KW-1185">Reference proteome</keyword>
<dbReference type="PRINTS" id="PR01434">
    <property type="entry name" value="NADHDHGNASE5"/>
</dbReference>
<evidence type="ECO:0000256" key="10">
    <source>
        <dbReference type="SAM" id="Phobius"/>
    </source>
</evidence>
<feature type="transmembrane region" description="Helical" evidence="10">
    <location>
        <begin position="655"/>
        <end position="676"/>
    </location>
</feature>
<evidence type="ECO:0000256" key="2">
    <source>
        <dbReference type="ARBA" id="ARBA00022448"/>
    </source>
</evidence>
<evidence type="ECO:0000259" key="15">
    <source>
        <dbReference type="Pfam" id="PF20501"/>
    </source>
</evidence>
<feature type="transmembrane region" description="Helical" evidence="10">
    <location>
        <begin position="133"/>
        <end position="152"/>
    </location>
</feature>
<feature type="transmembrane region" description="Helical" evidence="10">
    <location>
        <begin position="77"/>
        <end position="97"/>
    </location>
</feature>
<feature type="transmembrane region" description="Helical" evidence="10">
    <location>
        <begin position="852"/>
        <end position="871"/>
    </location>
</feature>
<dbReference type="Proteomes" id="UP001500227">
    <property type="component" value="Unassembled WGS sequence"/>
</dbReference>
<feature type="transmembrane region" description="Helical" evidence="10">
    <location>
        <begin position="605"/>
        <end position="624"/>
    </location>
</feature>
<feature type="domain" description="Na+/H+ antiporter MnhB subunit-related protein" evidence="13">
    <location>
        <begin position="821"/>
        <end position="942"/>
    </location>
</feature>
<dbReference type="NCBIfam" id="NF009288">
    <property type="entry name" value="PRK12648.1"/>
    <property type="match status" value="1"/>
</dbReference>
<dbReference type="InterPro" id="IPR001750">
    <property type="entry name" value="ND/Mrp_TM"/>
</dbReference>
<keyword evidence="5 9" id="KW-0812">Transmembrane</keyword>
<accession>A0ABP9MC83</accession>
<comment type="caution">
    <text evidence="16">The sequence shown here is derived from an EMBL/GenBank/DDBJ whole genome shotgun (WGS) entry which is preliminary data.</text>
</comment>
<feature type="transmembrane region" description="Helical" evidence="10">
    <location>
        <begin position="701"/>
        <end position="719"/>
    </location>
</feature>
<feature type="domain" description="MrpA C-terminal/MbhE" evidence="15">
    <location>
        <begin position="696"/>
        <end position="791"/>
    </location>
</feature>
<dbReference type="RefSeq" id="WP_345371601.1">
    <property type="nucleotide sequence ID" value="NZ_BAABKD010000011.1"/>
</dbReference>
<feature type="transmembrane region" description="Helical" evidence="10">
    <location>
        <begin position="931"/>
        <end position="949"/>
    </location>
</feature>
<feature type="transmembrane region" description="Helical" evidence="10">
    <location>
        <begin position="757"/>
        <end position="775"/>
    </location>
</feature>
<keyword evidence="3" id="KW-0050">Antiport</keyword>
<dbReference type="InterPro" id="IPR025383">
    <property type="entry name" value="MrpA_C/MbhD"/>
</dbReference>
<evidence type="ECO:0000256" key="1">
    <source>
        <dbReference type="ARBA" id="ARBA00004651"/>
    </source>
</evidence>
<dbReference type="InterPro" id="IPR007182">
    <property type="entry name" value="MnhB"/>
</dbReference>
<dbReference type="Pfam" id="PF00662">
    <property type="entry name" value="Proton_antipo_N"/>
    <property type="match status" value="1"/>
</dbReference>
<feature type="transmembrane region" description="Helical" evidence="10">
    <location>
        <begin position="822"/>
        <end position="840"/>
    </location>
</feature>
<dbReference type="InterPro" id="IPR050616">
    <property type="entry name" value="CPA3_Na-H_Antiporter_A"/>
</dbReference>
<dbReference type="Pfam" id="PF00361">
    <property type="entry name" value="Proton_antipo_M"/>
    <property type="match status" value="1"/>
</dbReference>
<keyword evidence="7" id="KW-0406">Ion transport</keyword>
<dbReference type="InterPro" id="IPR001516">
    <property type="entry name" value="Proton_antipo_N"/>
</dbReference>
<keyword evidence="2" id="KW-0813">Transport</keyword>
<dbReference type="Pfam" id="PF13244">
    <property type="entry name" value="MbhD"/>
    <property type="match status" value="1"/>
</dbReference>
<evidence type="ECO:0000313" key="17">
    <source>
        <dbReference type="Proteomes" id="UP001500227"/>
    </source>
</evidence>